<feature type="region of interest" description="Disordered" evidence="1">
    <location>
        <begin position="33"/>
        <end position="83"/>
    </location>
</feature>
<gene>
    <name evidence="3" type="ORF">CASFOL_023633</name>
</gene>
<sequence length="184" mass="21064">MQQIMKALTTLQQITPPHITKPNIQPQINLPFHHTHRETPFPPPRTWRLHSGAKGFPGTPKETITRKGNRSRNREKKYNDDDDDKIPDSVWKRMISRILFNVGVPLAIGFAFLQVFGVAKEQNLWDVPKWLPFLTTFITFGASSLGIAFGSLSTSLDADEEGSFLGFEQVEKNWGEMWKEEDEN</sequence>
<keyword evidence="2" id="KW-1133">Transmembrane helix</keyword>
<dbReference type="InterPro" id="IPR021855">
    <property type="entry name" value="PAM68-like"/>
</dbReference>
<dbReference type="AlphaFoldDB" id="A0ABD3CNA0"/>
<keyword evidence="4" id="KW-1185">Reference proteome</keyword>
<dbReference type="Pfam" id="PF11947">
    <property type="entry name" value="DUF3464"/>
    <property type="match status" value="1"/>
</dbReference>
<reference evidence="4" key="1">
    <citation type="journal article" date="2024" name="IScience">
        <title>Strigolactones Initiate the Formation of Haustorium-like Structures in Castilleja.</title>
        <authorList>
            <person name="Buerger M."/>
            <person name="Peterson D."/>
            <person name="Chory J."/>
        </authorList>
    </citation>
    <scope>NUCLEOTIDE SEQUENCE [LARGE SCALE GENOMIC DNA]</scope>
</reference>
<proteinExistence type="predicted"/>
<dbReference type="Proteomes" id="UP001632038">
    <property type="component" value="Unassembled WGS sequence"/>
</dbReference>
<evidence type="ECO:0000313" key="3">
    <source>
        <dbReference type="EMBL" id="KAL3630649.1"/>
    </source>
</evidence>
<feature type="transmembrane region" description="Helical" evidence="2">
    <location>
        <begin position="98"/>
        <end position="118"/>
    </location>
</feature>
<dbReference type="PANTHER" id="PTHR34575">
    <property type="entry name" value="PROTEIN PAM68, CHLOROPLASTIC"/>
    <property type="match status" value="1"/>
</dbReference>
<dbReference type="PANTHER" id="PTHR34575:SF6">
    <property type="entry name" value="EXPRESSED PROTEIN"/>
    <property type="match status" value="1"/>
</dbReference>
<evidence type="ECO:0000313" key="4">
    <source>
        <dbReference type="Proteomes" id="UP001632038"/>
    </source>
</evidence>
<name>A0ABD3CNA0_9LAMI</name>
<keyword evidence="2" id="KW-0812">Transmembrane</keyword>
<comment type="caution">
    <text evidence="3">The sequence shown here is derived from an EMBL/GenBank/DDBJ whole genome shotgun (WGS) entry which is preliminary data.</text>
</comment>
<accession>A0ABD3CNA0</accession>
<evidence type="ECO:0000256" key="1">
    <source>
        <dbReference type="SAM" id="MobiDB-lite"/>
    </source>
</evidence>
<organism evidence="3 4">
    <name type="scientific">Castilleja foliolosa</name>
    <dbReference type="NCBI Taxonomy" id="1961234"/>
    <lineage>
        <taxon>Eukaryota</taxon>
        <taxon>Viridiplantae</taxon>
        <taxon>Streptophyta</taxon>
        <taxon>Embryophyta</taxon>
        <taxon>Tracheophyta</taxon>
        <taxon>Spermatophyta</taxon>
        <taxon>Magnoliopsida</taxon>
        <taxon>eudicotyledons</taxon>
        <taxon>Gunneridae</taxon>
        <taxon>Pentapetalae</taxon>
        <taxon>asterids</taxon>
        <taxon>lamiids</taxon>
        <taxon>Lamiales</taxon>
        <taxon>Orobanchaceae</taxon>
        <taxon>Pedicularideae</taxon>
        <taxon>Castillejinae</taxon>
        <taxon>Castilleja</taxon>
    </lineage>
</organism>
<keyword evidence="2" id="KW-0472">Membrane</keyword>
<feature type="transmembrane region" description="Helical" evidence="2">
    <location>
        <begin position="130"/>
        <end position="149"/>
    </location>
</feature>
<dbReference type="EMBL" id="JAVIJP010000032">
    <property type="protein sequence ID" value="KAL3630649.1"/>
    <property type="molecule type" value="Genomic_DNA"/>
</dbReference>
<evidence type="ECO:0000256" key="2">
    <source>
        <dbReference type="SAM" id="Phobius"/>
    </source>
</evidence>
<protein>
    <submittedName>
        <fullName evidence="3">Uncharacterized protein</fullName>
    </submittedName>
</protein>